<reference evidence="1" key="1">
    <citation type="submission" date="2022-10" db="EMBL/GenBank/DDBJ databases">
        <title>Complete Genome of Trichothecium roseum strain YXFP-22015, a Plant Pathogen Isolated from Citrus.</title>
        <authorList>
            <person name="Wang Y."/>
            <person name="Zhu L."/>
        </authorList>
    </citation>
    <scope>NUCLEOTIDE SEQUENCE</scope>
    <source>
        <strain evidence="1">YXFP-22015</strain>
    </source>
</reference>
<keyword evidence="2" id="KW-1185">Reference proteome</keyword>
<name>A0ACC0V535_9HYPO</name>
<dbReference type="EMBL" id="CM047942">
    <property type="protein sequence ID" value="KAI9901493.1"/>
    <property type="molecule type" value="Genomic_DNA"/>
</dbReference>
<evidence type="ECO:0000313" key="1">
    <source>
        <dbReference type="EMBL" id="KAI9901493.1"/>
    </source>
</evidence>
<evidence type="ECO:0000313" key="2">
    <source>
        <dbReference type="Proteomes" id="UP001163324"/>
    </source>
</evidence>
<dbReference type="Proteomes" id="UP001163324">
    <property type="component" value="Chromosome 3"/>
</dbReference>
<proteinExistence type="predicted"/>
<organism evidence="1 2">
    <name type="scientific">Trichothecium roseum</name>
    <dbReference type="NCBI Taxonomy" id="47278"/>
    <lineage>
        <taxon>Eukaryota</taxon>
        <taxon>Fungi</taxon>
        <taxon>Dikarya</taxon>
        <taxon>Ascomycota</taxon>
        <taxon>Pezizomycotina</taxon>
        <taxon>Sordariomycetes</taxon>
        <taxon>Hypocreomycetidae</taxon>
        <taxon>Hypocreales</taxon>
        <taxon>Hypocreales incertae sedis</taxon>
        <taxon>Trichothecium</taxon>
    </lineage>
</organism>
<accession>A0ACC0V535</accession>
<protein>
    <submittedName>
        <fullName evidence="1">Uncharacterized protein</fullName>
    </submittedName>
</protein>
<sequence length="994" mass="109628">MATIKPIDGASVHQIQSGQVVVDLCSVVKELIENSIDAGANTIDVRFKNQGLDLIEVQDNGAGISPANYTAVALKHCTSKLSTYADIGSLETFGFRGEALSSLCALSSMTITTCLESQMPKGAKLTFSRSGELQDTVVVAAQKGTIVSVADLFHNLPVRRRELERNIKREWNKVIALLNQYACIQTNLKFTVSQQPTKGKRIVLFSTKGNPTTRENIINIFGAKAMTALLPLDLNLEMQPTALGLAMQATVTSQEISRTVRIIGHVSRPVNGEGRQTPDRQMFFVNGRPCGLPQFARTFNEVYRAYNTNQSPFILADIRLDTHLYDVNVSPDKRSILLHDQNHMLDVMRVSLISLFDSHEYTVPTSQLLKPTQATSQARSRLSAKTPQTTTVETIPKDNDGPCPASPPTKKDGHYDALSSQNEPTQDDPASETQNLLDRWVQRAEVNSPVLQATKKTALVDAHEHQEESGEEDLYAATQPSSETSEPVGEPNSMDQQETKLHGEPSSQGFNDWIANAPSPPQSPASSSQRVITQLPPASQPAMKALTPQKRRSDALGGSLPVRRSPAGHFRPNKISVTIGTQDRSPFMGSVEDDDGIESPIGNKLTELFQLSKFAAPGGDLLSQEMVQSPKGHVSSEGRSLGYPAEQEASLFIEHEEDISDSNDSSNRAPSTVAPELELDAHNGIARKDTFTVKSQPSFPQASMRRKDATLRLLHNIQIDEASIESSMASWMAHSVPRRSEGLFEGGVEDISAFNAETKLALIISKSDFGRMRIAGQFNKGFIIAVRPAKQGKYGDAENDELFIIDQHASDEKYNFERLQDCTVLQSQRLVHPKQLELTALEEEIVLQNMQAIEANGFNIQMDTDGDRPVGLRCQLTALPLSRETTFDVHDLEELVSLLGEEGTESSHVPRPSKVRKMFAMRACRSSIMIGKALTQNQMGTLVSHMGELNKPWNCPHGRPTMRHLCSLQTWDGETWQKDRGTEVLETWNNYMNE</sequence>
<gene>
    <name evidence="1" type="ORF">N3K66_003310</name>
</gene>
<comment type="caution">
    <text evidence="1">The sequence shown here is derived from an EMBL/GenBank/DDBJ whole genome shotgun (WGS) entry which is preliminary data.</text>
</comment>